<name>A0AAN4ZGX5_9BILA</name>
<reference evidence="2" key="1">
    <citation type="submission" date="2022-10" db="EMBL/GenBank/DDBJ databases">
        <title>Genome assembly of Pristionchus species.</title>
        <authorList>
            <person name="Yoshida K."/>
            <person name="Sommer R.J."/>
        </authorList>
    </citation>
    <scope>NUCLEOTIDE SEQUENCE [LARGE SCALE GENOMIC DNA]</scope>
    <source>
        <strain evidence="2">RS5460</strain>
    </source>
</reference>
<feature type="non-terminal residue" evidence="1">
    <location>
        <position position="1"/>
    </location>
</feature>
<keyword evidence="2" id="KW-1185">Reference proteome</keyword>
<dbReference type="EMBL" id="BTRK01000003">
    <property type="protein sequence ID" value="GMR39729.1"/>
    <property type="molecule type" value="Genomic_DNA"/>
</dbReference>
<proteinExistence type="predicted"/>
<evidence type="ECO:0000313" key="1">
    <source>
        <dbReference type="EMBL" id="GMR39729.1"/>
    </source>
</evidence>
<dbReference type="AlphaFoldDB" id="A0AAN4ZGX5"/>
<dbReference type="Proteomes" id="UP001328107">
    <property type="component" value="Unassembled WGS sequence"/>
</dbReference>
<sequence>LFVAPFLLSYATAEKPAKCEIMATMTAITEGAPDDWDEKDRKAFDQFMANVIKGQLLNVPEEMSKLEGQSCKAFKRLAPVTDYLSKGYAKVTHPEAKKFIMESVPAVTSDGVGIGWMVSIPYNFYMLPDEARDNIYKAFPDLEWD</sequence>
<comment type="caution">
    <text evidence="1">The sequence shown here is derived from an EMBL/GenBank/DDBJ whole genome shotgun (WGS) entry which is preliminary data.</text>
</comment>
<protein>
    <submittedName>
        <fullName evidence="1">Uncharacterized protein</fullName>
    </submittedName>
</protein>
<evidence type="ECO:0000313" key="2">
    <source>
        <dbReference type="Proteomes" id="UP001328107"/>
    </source>
</evidence>
<gene>
    <name evidence="1" type="ORF">PMAYCL1PPCAC_09924</name>
</gene>
<organism evidence="1 2">
    <name type="scientific">Pristionchus mayeri</name>
    <dbReference type="NCBI Taxonomy" id="1317129"/>
    <lineage>
        <taxon>Eukaryota</taxon>
        <taxon>Metazoa</taxon>
        <taxon>Ecdysozoa</taxon>
        <taxon>Nematoda</taxon>
        <taxon>Chromadorea</taxon>
        <taxon>Rhabditida</taxon>
        <taxon>Rhabditina</taxon>
        <taxon>Diplogasteromorpha</taxon>
        <taxon>Diplogasteroidea</taxon>
        <taxon>Neodiplogasteridae</taxon>
        <taxon>Pristionchus</taxon>
    </lineage>
</organism>
<accession>A0AAN4ZGX5</accession>